<accession>A0ABP8A094</accession>
<organism evidence="3 4">
    <name type="scientific">Gryllotalpicola koreensis</name>
    <dbReference type="NCBI Taxonomy" id="993086"/>
    <lineage>
        <taxon>Bacteria</taxon>
        <taxon>Bacillati</taxon>
        <taxon>Actinomycetota</taxon>
        <taxon>Actinomycetes</taxon>
        <taxon>Micrococcales</taxon>
        <taxon>Microbacteriaceae</taxon>
        <taxon>Gryllotalpicola</taxon>
    </lineage>
</organism>
<feature type="chain" id="PRO_5045082421" evidence="1">
    <location>
        <begin position="21"/>
        <end position="554"/>
    </location>
</feature>
<dbReference type="PROSITE" id="PS51257">
    <property type="entry name" value="PROKAR_LIPOPROTEIN"/>
    <property type="match status" value="1"/>
</dbReference>
<dbReference type="Proteomes" id="UP001501079">
    <property type="component" value="Unassembled WGS sequence"/>
</dbReference>
<dbReference type="Gene3D" id="3.40.190.10">
    <property type="entry name" value="Periplasmic binding protein-like II"/>
    <property type="match status" value="1"/>
</dbReference>
<dbReference type="InterPro" id="IPR000914">
    <property type="entry name" value="SBP_5_dom"/>
</dbReference>
<dbReference type="Gene3D" id="3.10.105.10">
    <property type="entry name" value="Dipeptide-binding Protein, Domain 3"/>
    <property type="match status" value="1"/>
</dbReference>
<feature type="signal peptide" evidence="1">
    <location>
        <begin position="1"/>
        <end position="20"/>
    </location>
</feature>
<sequence length="554" mass="59822">MGTKTRARLFKAGLAVITAAATIAVVSGCTVQTKASTNSTSGASGSLLLGADNGTPTFTRNFNPFSPSTRIGAHYMYEPLQVVNSIDGTTTPFLATGDKFSDPKTVDYTIRSGVKWSDGTAFTPDDVVFTFDLIKKNPSLDTLGEWQHIDSISSSGNTVTFHLKSPDVPAATVIDQQIIVPKHIWSSVKNPLTWTNDNPVVTGPYVLGKFAPNEYTLTKNKNYWQADKVAAKTLVLPASNTQVDIVHKGYDWAYSYISDVKGTFVAADKQHNTYWFPPGGTIALYPNLTKAPFNNLDFRQGLSYALDRDKIADDAEQGYVKAAGQTGLLLPNQESWLDTSIPDKGAIKQDTTKALAAFEKAGYTQKGGKIVDASGKQLSLTITSPNGYTDWLRGLQALQSQLKAIGIEVTLNQPQPAAYTQALNAGNFDLALGSYGGTGSTFQDFNNLLNSSFATPIGTATSANFERFTDAKTDQLLTQLRSATTTDAQKQIVDQLQQTVYDQLPAIGLFYGGLWGLFSTKNFTNWPSASNPYAPPSTWTETALLILTNIKAAS</sequence>
<evidence type="ECO:0000259" key="2">
    <source>
        <dbReference type="Pfam" id="PF00496"/>
    </source>
</evidence>
<name>A0ABP8A094_9MICO</name>
<evidence type="ECO:0000313" key="4">
    <source>
        <dbReference type="Proteomes" id="UP001501079"/>
    </source>
</evidence>
<dbReference type="InterPro" id="IPR030678">
    <property type="entry name" value="Peptide/Ni-bd"/>
</dbReference>
<dbReference type="RefSeq" id="WP_344753753.1">
    <property type="nucleotide sequence ID" value="NZ_BAABBW010000003.1"/>
</dbReference>
<dbReference type="PANTHER" id="PTHR30290">
    <property type="entry name" value="PERIPLASMIC BINDING COMPONENT OF ABC TRANSPORTER"/>
    <property type="match status" value="1"/>
</dbReference>
<comment type="caution">
    <text evidence="3">The sequence shown here is derived from an EMBL/GenBank/DDBJ whole genome shotgun (WGS) entry which is preliminary data.</text>
</comment>
<keyword evidence="1" id="KW-0732">Signal</keyword>
<dbReference type="Gene3D" id="3.90.76.10">
    <property type="entry name" value="Dipeptide-binding Protein, Domain 1"/>
    <property type="match status" value="1"/>
</dbReference>
<feature type="domain" description="Solute-binding protein family 5" evidence="2">
    <location>
        <begin position="91"/>
        <end position="452"/>
    </location>
</feature>
<dbReference type="EMBL" id="BAABBW010000003">
    <property type="protein sequence ID" value="GAA4174726.1"/>
    <property type="molecule type" value="Genomic_DNA"/>
</dbReference>
<dbReference type="PANTHER" id="PTHR30290:SF82">
    <property type="entry name" value="ABC-TYPE DIPEPTIDE_OLIGOPEPTIDE TRANSPORT SYSTEM, PERIPLASMIC COMPONENT"/>
    <property type="match status" value="1"/>
</dbReference>
<dbReference type="CDD" id="cd08509">
    <property type="entry name" value="PBP2_TmCBP_oligosaccharides_like"/>
    <property type="match status" value="1"/>
</dbReference>
<dbReference type="InterPro" id="IPR039424">
    <property type="entry name" value="SBP_5"/>
</dbReference>
<proteinExistence type="predicted"/>
<dbReference type="SUPFAM" id="SSF53850">
    <property type="entry name" value="Periplasmic binding protein-like II"/>
    <property type="match status" value="1"/>
</dbReference>
<protein>
    <submittedName>
        <fullName evidence="3">ABC transporter substrate-binding protein</fullName>
    </submittedName>
</protein>
<gene>
    <name evidence="3" type="ORF">GCM10022287_19050</name>
</gene>
<dbReference type="PIRSF" id="PIRSF002741">
    <property type="entry name" value="MppA"/>
    <property type="match status" value="1"/>
</dbReference>
<reference evidence="4" key="1">
    <citation type="journal article" date="2019" name="Int. J. Syst. Evol. Microbiol.">
        <title>The Global Catalogue of Microorganisms (GCM) 10K type strain sequencing project: providing services to taxonomists for standard genome sequencing and annotation.</title>
        <authorList>
            <consortium name="The Broad Institute Genomics Platform"/>
            <consortium name="The Broad Institute Genome Sequencing Center for Infectious Disease"/>
            <person name="Wu L."/>
            <person name="Ma J."/>
        </authorList>
    </citation>
    <scope>NUCLEOTIDE SEQUENCE [LARGE SCALE GENOMIC DNA]</scope>
    <source>
        <strain evidence="4">JCM 17591</strain>
    </source>
</reference>
<dbReference type="Pfam" id="PF00496">
    <property type="entry name" value="SBP_bac_5"/>
    <property type="match status" value="1"/>
</dbReference>
<evidence type="ECO:0000256" key="1">
    <source>
        <dbReference type="SAM" id="SignalP"/>
    </source>
</evidence>
<evidence type="ECO:0000313" key="3">
    <source>
        <dbReference type="EMBL" id="GAA4174726.1"/>
    </source>
</evidence>
<keyword evidence="4" id="KW-1185">Reference proteome</keyword>